<keyword evidence="2" id="KW-1185">Reference proteome</keyword>
<name>A0A919XAK1_9BACI</name>
<protein>
    <submittedName>
        <fullName evidence="1">Uncharacterized protein</fullName>
    </submittedName>
</protein>
<gene>
    <name evidence="1" type="ORF">J43TS3_21510</name>
</gene>
<evidence type="ECO:0000313" key="2">
    <source>
        <dbReference type="Proteomes" id="UP000676917"/>
    </source>
</evidence>
<proteinExistence type="predicted"/>
<accession>A0A919XAK1</accession>
<dbReference type="EMBL" id="BORP01000004">
    <property type="protein sequence ID" value="GIO27540.1"/>
    <property type="molecule type" value="Genomic_DNA"/>
</dbReference>
<dbReference type="Proteomes" id="UP000676917">
    <property type="component" value="Unassembled WGS sequence"/>
</dbReference>
<organism evidence="1 2">
    <name type="scientific">Ornithinibacillus bavariensis</name>
    <dbReference type="NCBI Taxonomy" id="545502"/>
    <lineage>
        <taxon>Bacteria</taxon>
        <taxon>Bacillati</taxon>
        <taxon>Bacillota</taxon>
        <taxon>Bacilli</taxon>
        <taxon>Bacillales</taxon>
        <taxon>Bacillaceae</taxon>
        <taxon>Ornithinibacillus</taxon>
    </lineage>
</organism>
<evidence type="ECO:0000313" key="1">
    <source>
        <dbReference type="EMBL" id="GIO27540.1"/>
    </source>
</evidence>
<comment type="caution">
    <text evidence="1">The sequence shown here is derived from an EMBL/GenBank/DDBJ whole genome shotgun (WGS) entry which is preliminary data.</text>
</comment>
<sequence length="43" mass="4969">MNVFPIILKDYGESLNEGRFKRLKKKHRINSVLQKGDYNSGSS</sequence>
<dbReference type="AlphaFoldDB" id="A0A919XAK1"/>
<reference evidence="1" key="1">
    <citation type="submission" date="2021-03" db="EMBL/GenBank/DDBJ databases">
        <title>Antimicrobial resistance genes in bacteria isolated from Japanese honey, and their potential for conferring macrolide and lincosamide resistance in the American foulbrood pathogen Paenibacillus larvae.</title>
        <authorList>
            <person name="Okamoto M."/>
            <person name="Kumagai M."/>
            <person name="Kanamori H."/>
            <person name="Takamatsu D."/>
        </authorList>
    </citation>
    <scope>NUCLEOTIDE SEQUENCE</scope>
    <source>
        <strain evidence="1">J43TS3</strain>
    </source>
</reference>